<feature type="transmembrane region" description="Helical" evidence="9">
    <location>
        <begin position="135"/>
        <end position="157"/>
    </location>
</feature>
<keyword evidence="8 9" id="KW-0472">Membrane</keyword>
<dbReference type="Pfam" id="PF01384">
    <property type="entry name" value="PHO4"/>
    <property type="match status" value="1"/>
</dbReference>
<keyword evidence="6 9" id="KW-0812">Transmembrane</keyword>
<evidence type="ECO:0000256" key="5">
    <source>
        <dbReference type="ARBA" id="ARBA00022592"/>
    </source>
</evidence>
<feature type="transmembrane region" description="Helical" evidence="9">
    <location>
        <begin position="107"/>
        <end position="129"/>
    </location>
</feature>
<dbReference type="EMBL" id="JBHUDO010000004">
    <property type="protein sequence ID" value="MFD1647889.1"/>
    <property type="molecule type" value="Genomic_DNA"/>
</dbReference>
<comment type="subcellular location">
    <subcellularLocation>
        <location evidence="2 9">Membrane</location>
        <topology evidence="2 9">Multi-pass membrane protein</topology>
    </subcellularLocation>
</comment>
<dbReference type="GO" id="GO:0016020">
    <property type="term" value="C:membrane"/>
    <property type="evidence" value="ECO:0007669"/>
    <property type="project" value="UniProtKB-SubCell"/>
</dbReference>
<feature type="transmembrane region" description="Helical" evidence="9">
    <location>
        <begin position="208"/>
        <end position="231"/>
    </location>
</feature>
<feature type="transmembrane region" description="Helical" evidence="9">
    <location>
        <begin position="367"/>
        <end position="390"/>
    </location>
</feature>
<organism evidence="10 11">
    <name type="scientific">Haloarchaeobius litoreus</name>
    <dbReference type="NCBI Taxonomy" id="755306"/>
    <lineage>
        <taxon>Archaea</taxon>
        <taxon>Methanobacteriati</taxon>
        <taxon>Methanobacteriota</taxon>
        <taxon>Stenosarchaea group</taxon>
        <taxon>Halobacteria</taxon>
        <taxon>Halobacteriales</taxon>
        <taxon>Halorubellaceae</taxon>
        <taxon>Haloarchaeobius</taxon>
    </lineage>
</organism>
<dbReference type="Proteomes" id="UP001597034">
    <property type="component" value="Unassembled WGS sequence"/>
</dbReference>
<sequence length="391" mass="39000">MDPALIVLFVGAALASLFMAWVIGAGSSGATPFAPAVGANAISTMRAAFLVGIFGFAGAVTQGGNVSEAIGSGLVGGISLPVAGVILVLVLGAGLMVIGITTGYPIATAFTVTGAVIGVGLALGGTPVWSKYQQIAAVWVLTPFVGGGIAFTIASLLPRPYVPERYSIPALAGLVGAVLVNVQFSFLGEGSASGTVRGLGHRVLAIDGLAVAVGITGLAALAVATVVWWDVSRDERGGLRRMLLALGSLVAFSAGGSQVGLAVGPLLPLLDEVGVVSTFTVLVGGGLGMLVGSWTGAPRMIKSLARDYSSLGPRRSISALVPSFLIAQLAVLLGVPVSFNEIVVSAIIGSGAAVGGWDAVDARKVLVTVGAWAGSFGLSFMLAYAAAFLLL</sequence>
<dbReference type="AlphaFoldDB" id="A0ABD6DNG9"/>
<evidence type="ECO:0000256" key="2">
    <source>
        <dbReference type="ARBA" id="ARBA00004141"/>
    </source>
</evidence>
<evidence type="ECO:0000256" key="8">
    <source>
        <dbReference type="ARBA" id="ARBA00023136"/>
    </source>
</evidence>
<evidence type="ECO:0000313" key="11">
    <source>
        <dbReference type="Proteomes" id="UP001597034"/>
    </source>
</evidence>
<dbReference type="PANTHER" id="PTHR11101">
    <property type="entry name" value="PHOSPHATE TRANSPORTER"/>
    <property type="match status" value="1"/>
</dbReference>
<feature type="transmembrane region" description="Helical" evidence="9">
    <location>
        <begin position="78"/>
        <end position="100"/>
    </location>
</feature>
<comment type="similarity">
    <text evidence="3 9">Belongs to the inorganic phosphate transporter (PiT) (TC 2.A.20) family.</text>
</comment>
<evidence type="ECO:0000256" key="4">
    <source>
        <dbReference type="ARBA" id="ARBA00022448"/>
    </source>
</evidence>
<evidence type="ECO:0000256" key="1">
    <source>
        <dbReference type="ARBA" id="ARBA00001981"/>
    </source>
</evidence>
<keyword evidence="7 9" id="KW-1133">Transmembrane helix</keyword>
<evidence type="ECO:0000256" key="6">
    <source>
        <dbReference type="ARBA" id="ARBA00022692"/>
    </source>
</evidence>
<protein>
    <recommendedName>
        <fullName evidence="9">Phosphate transporter</fullName>
    </recommendedName>
</protein>
<feature type="transmembrane region" description="Helical" evidence="9">
    <location>
        <begin position="169"/>
        <end position="188"/>
    </location>
</feature>
<comment type="function">
    <text evidence="1">Potential transporter for phosphate.</text>
</comment>
<dbReference type="GO" id="GO:0006817">
    <property type="term" value="P:phosphate ion transport"/>
    <property type="evidence" value="ECO:0007669"/>
    <property type="project" value="UniProtKB-KW"/>
</dbReference>
<name>A0ABD6DNG9_9EURY</name>
<feature type="transmembrane region" description="Helical" evidence="9">
    <location>
        <begin position="6"/>
        <end position="25"/>
    </location>
</feature>
<feature type="transmembrane region" description="Helical" evidence="9">
    <location>
        <begin position="273"/>
        <end position="296"/>
    </location>
</feature>
<dbReference type="PANTHER" id="PTHR11101:SF80">
    <property type="entry name" value="PHOSPHATE TRANSPORTER"/>
    <property type="match status" value="1"/>
</dbReference>
<comment type="caution">
    <text evidence="10">The sequence shown here is derived from an EMBL/GenBank/DDBJ whole genome shotgun (WGS) entry which is preliminary data.</text>
</comment>
<gene>
    <name evidence="10" type="ORF">ACFSBL_19530</name>
</gene>
<reference evidence="10 11" key="1">
    <citation type="journal article" date="2019" name="Int. J. Syst. Evol. Microbiol.">
        <title>The Global Catalogue of Microorganisms (GCM) 10K type strain sequencing project: providing services to taxonomists for standard genome sequencing and annotation.</title>
        <authorList>
            <consortium name="The Broad Institute Genomics Platform"/>
            <consortium name="The Broad Institute Genome Sequencing Center for Infectious Disease"/>
            <person name="Wu L."/>
            <person name="Ma J."/>
        </authorList>
    </citation>
    <scope>NUCLEOTIDE SEQUENCE [LARGE SCALE GENOMIC DNA]</scope>
    <source>
        <strain evidence="10 11">CGMCC 1.10390</strain>
    </source>
</reference>
<proteinExistence type="inferred from homology"/>
<dbReference type="InterPro" id="IPR001204">
    <property type="entry name" value="Phos_transporter"/>
</dbReference>
<evidence type="ECO:0000256" key="3">
    <source>
        <dbReference type="ARBA" id="ARBA00009916"/>
    </source>
</evidence>
<dbReference type="RefSeq" id="WP_256401999.1">
    <property type="nucleotide sequence ID" value="NZ_JANHJR010000004.1"/>
</dbReference>
<keyword evidence="11" id="KW-1185">Reference proteome</keyword>
<keyword evidence="5 9" id="KW-0592">Phosphate transport</keyword>
<feature type="transmembrane region" description="Helical" evidence="9">
    <location>
        <begin position="317"/>
        <end position="336"/>
    </location>
</feature>
<feature type="transmembrane region" description="Helical" evidence="9">
    <location>
        <begin position="243"/>
        <end position="267"/>
    </location>
</feature>
<evidence type="ECO:0000313" key="10">
    <source>
        <dbReference type="EMBL" id="MFD1647889.1"/>
    </source>
</evidence>
<accession>A0ABD6DNG9</accession>
<keyword evidence="4 9" id="KW-0813">Transport</keyword>
<feature type="transmembrane region" description="Helical" evidence="9">
    <location>
        <begin position="37"/>
        <end position="58"/>
    </location>
</feature>
<evidence type="ECO:0000256" key="7">
    <source>
        <dbReference type="ARBA" id="ARBA00022989"/>
    </source>
</evidence>
<evidence type="ECO:0000256" key="9">
    <source>
        <dbReference type="RuleBase" id="RU363058"/>
    </source>
</evidence>